<feature type="compositionally biased region" description="Low complexity" evidence="1">
    <location>
        <begin position="781"/>
        <end position="809"/>
    </location>
</feature>
<feature type="compositionally biased region" description="Polar residues" evidence="1">
    <location>
        <begin position="755"/>
        <end position="780"/>
    </location>
</feature>
<keyword evidence="2" id="KW-0472">Membrane</keyword>
<feature type="compositionally biased region" description="Gly residues" evidence="1">
    <location>
        <begin position="648"/>
        <end position="657"/>
    </location>
</feature>
<proteinExistence type="predicted"/>
<evidence type="ECO:0000313" key="3">
    <source>
        <dbReference type="EMBL" id="MCC9641826.1"/>
    </source>
</evidence>
<feature type="compositionally biased region" description="Basic and acidic residues" evidence="1">
    <location>
        <begin position="920"/>
        <end position="933"/>
    </location>
</feature>
<reference evidence="3" key="1">
    <citation type="submission" date="2021-11" db="EMBL/GenBank/DDBJ databases">
        <title>Genome sequence.</title>
        <authorList>
            <person name="Sun Q."/>
        </authorList>
    </citation>
    <scope>NUCLEOTIDE SEQUENCE</scope>
    <source>
        <strain evidence="3">JC740</strain>
    </source>
</reference>
<feature type="compositionally biased region" description="Low complexity" evidence="1">
    <location>
        <begin position="1070"/>
        <end position="1093"/>
    </location>
</feature>
<evidence type="ECO:0000256" key="1">
    <source>
        <dbReference type="SAM" id="MobiDB-lite"/>
    </source>
</evidence>
<feature type="compositionally biased region" description="Low complexity" evidence="1">
    <location>
        <begin position="819"/>
        <end position="830"/>
    </location>
</feature>
<accession>A0ABS8NE45</accession>
<feature type="compositionally biased region" description="Low complexity" evidence="1">
    <location>
        <begin position="634"/>
        <end position="647"/>
    </location>
</feature>
<evidence type="ECO:0000313" key="4">
    <source>
        <dbReference type="Proteomes" id="UP001430306"/>
    </source>
</evidence>
<organism evidence="3 4">
    <name type="scientific">Rhodopirellula halodulae</name>
    <dbReference type="NCBI Taxonomy" id="2894198"/>
    <lineage>
        <taxon>Bacteria</taxon>
        <taxon>Pseudomonadati</taxon>
        <taxon>Planctomycetota</taxon>
        <taxon>Planctomycetia</taxon>
        <taxon>Pirellulales</taxon>
        <taxon>Pirellulaceae</taxon>
        <taxon>Rhodopirellula</taxon>
    </lineage>
</organism>
<keyword evidence="4" id="KW-1185">Reference proteome</keyword>
<feature type="compositionally biased region" description="Low complexity" evidence="1">
    <location>
        <begin position="1008"/>
        <end position="1036"/>
    </location>
</feature>
<dbReference type="EMBL" id="JAJKFW010000012">
    <property type="protein sequence ID" value="MCC9641826.1"/>
    <property type="molecule type" value="Genomic_DNA"/>
</dbReference>
<protein>
    <submittedName>
        <fullName evidence="3">Circumsporozoite protein- membrane associated protein</fullName>
    </submittedName>
</protein>
<feature type="region of interest" description="Disordered" evidence="1">
    <location>
        <begin position="586"/>
        <end position="1119"/>
    </location>
</feature>
<gene>
    <name evidence="3" type="ORF">LOC71_06030</name>
</gene>
<feature type="compositionally biased region" description="Basic and acidic residues" evidence="1">
    <location>
        <begin position="845"/>
        <end position="858"/>
    </location>
</feature>
<feature type="compositionally biased region" description="Low complexity" evidence="1">
    <location>
        <begin position="937"/>
        <end position="971"/>
    </location>
</feature>
<keyword evidence="2" id="KW-0812">Transmembrane</keyword>
<feature type="region of interest" description="Disordered" evidence="1">
    <location>
        <begin position="22"/>
        <end position="46"/>
    </location>
</feature>
<dbReference type="RefSeq" id="WP_230272258.1">
    <property type="nucleotide sequence ID" value="NZ_JAJKFW010000012.1"/>
</dbReference>
<feature type="compositionally biased region" description="Polar residues" evidence="1">
    <location>
        <begin position="982"/>
        <end position="1000"/>
    </location>
</feature>
<feature type="transmembrane region" description="Helical" evidence="2">
    <location>
        <begin position="102"/>
        <end position="119"/>
    </location>
</feature>
<name>A0ABS8NE45_9BACT</name>
<feature type="region of interest" description="Disordered" evidence="1">
    <location>
        <begin position="1182"/>
        <end position="1218"/>
    </location>
</feature>
<feature type="compositionally biased region" description="Polar residues" evidence="1">
    <location>
        <begin position="1037"/>
        <end position="1056"/>
    </location>
</feature>
<feature type="transmembrane region" description="Helical" evidence="2">
    <location>
        <begin position="75"/>
        <end position="96"/>
    </location>
</feature>
<feature type="compositionally biased region" description="Low complexity" evidence="1">
    <location>
        <begin position="707"/>
        <end position="721"/>
    </location>
</feature>
<comment type="caution">
    <text evidence="3">The sequence shown here is derived from an EMBL/GenBank/DDBJ whole genome shotgun (WGS) entry which is preliminary data.</text>
</comment>
<evidence type="ECO:0000256" key="2">
    <source>
        <dbReference type="SAM" id="Phobius"/>
    </source>
</evidence>
<dbReference type="Proteomes" id="UP001430306">
    <property type="component" value="Unassembled WGS sequence"/>
</dbReference>
<feature type="compositionally biased region" description="Acidic residues" evidence="1">
    <location>
        <begin position="619"/>
        <end position="629"/>
    </location>
</feature>
<keyword evidence="2" id="KW-1133">Transmembrane helix</keyword>
<feature type="compositionally biased region" description="Low complexity" evidence="1">
    <location>
        <begin position="871"/>
        <end position="917"/>
    </location>
</feature>
<feature type="transmembrane region" description="Helical" evidence="2">
    <location>
        <begin position="200"/>
        <end position="220"/>
    </location>
</feature>
<feature type="compositionally biased region" description="Low complexity" evidence="1">
    <location>
        <begin position="675"/>
        <end position="700"/>
    </location>
</feature>
<sequence length="1232" mass="129161">MIARTEGDAELIRSGLQRLSIASSPPTSVSQPPRSGSTDSRSGAATGKSNFDALIQERIDEARGALWRAELTRQVLLGVMVGMAALLAWVIMDHWVWSPGNWGRAIAALLGLVALGLHIQRSVWPVLRSSVRADYAARALERDHPELGHALSSYIALKQQNTDRPASKGLLSTRVVQSIGASTAAKLRSIDALPEEATGLLRWWIATIALLAVLAVYALASPKNSLQSAVRLMAPAADIRPPNRVQIFDVQPGDAEVLAGRSVDVSVKVKGLKEDEPVQFRWLDQFAGAMEQSGNDSLSIDQMLELQRDEAASGASATTFVVSVPVSHQSTGVQRYEIVAGDSVAGPFEWKIRDTPVVSVTEVQYQPPAYTVETKRVRRSGSIRGVDGTRVTLRAKVNRSVARAVVEFNPKPMGQEIRATAGVREMNRSSDGRSLDLTFDLRSGKAATRAVELESYRIRVWDDAEQSNSEPIVYPIEVIRDLPPEITIVVPRKSPKPVPMDAQQLFEIHATDVDYGLSEIEVEIRRGIDLIARATLWKNAEGAKGNQIAEYRFRPSRMIIAGAGRRSGRSSRLMVGDEVEVVAIATDNRRDPNNPGIEPGVTRTEPVRLQIVAGREPDEQTPEEQDDNDGQTPDDGSSGEGSESGADGQSGGSGGSGESSESQEGGQNGEGQSGSGQSDSESTGENQSGDGSGDSQGNQDPNHSSNEGASDGEGTSGDSSGMNSQAEDSRGDGSDNSTEPGEAGDNAGGKASDSEAASNSDGSSNPEGSDPSGNQQLANDSGSSESEGGNAQSSNNGEGTESDSNNSDRGNSRDGDAGQGDSAQSGAGQDNSGGSKSAPQDDAEAFERIREYLDEQDKQSGASEGGEGQDSDSSQQGSSEQGSSGQNSQEQNSPEQNSSGQNSSGQNSSQEGSESQGGARGEESDAGSSDRQDGTNSGDEPGQSGSSDSEGGNSEAGSSSQDSSSEGSDSGKPSADGDSDGKQTSGEEGSSGDQTSSDPSRGSEPGESNSGQSSQDSSDGAGSSQTQSDGSSGNSNETSASENEAGQESASQNSPAGGSEQPGDRSEGMNASESNSQSGESSSFNGDSSAAGDQNGGNESGGEVPKADPADLEYTKQATDMVLDYLDETRQDPDPDLLERLKWSQDDLKRFRDRWQNVKPIDSSDPNAVVDPSELEEALRSLGMRAPNTMRSQSAPRPQDGMRGVRDSGNRRQAPAAVRDAFEAFRRNLGSQ</sequence>